<feature type="transmembrane region" description="Helical" evidence="8">
    <location>
        <begin position="242"/>
        <end position="259"/>
    </location>
</feature>
<name>A8LQ66_DINSH</name>
<keyword evidence="3" id="KW-0813">Transport</keyword>
<dbReference type="eggNOG" id="COG1682">
    <property type="taxonomic scope" value="Bacteria"/>
</dbReference>
<evidence type="ECO:0000256" key="5">
    <source>
        <dbReference type="ARBA" id="ARBA00022692"/>
    </source>
</evidence>
<comment type="subcellular location">
    <subcellularLocation>
        <location evidence="1">Cell inner membrane</location>
        <topology evidence="1">Multi-pass membrane protein</topology>
    </subcellularLocation>
</comment>
<dbReference type="AlphaFoldDB" id="A8LQ66"/>
<dbReference type="GO" id="GO:0005886">
    <property type="term" value="C:plasma membrane"/>
    <property type="evidence" value="ECO:0007669"/>
    <property type="project" value="UniProtKB-SubCell"/>
</dbReference>
<dbReference type="GO" id="GO:0015920">
    <property type="term" value="P:lipopolysaccharide transport"/>
    <property type="evidence" value="ECO:0007669"/>
    <property type="project" value="TreeGrafter"/>
</dbReference>
<evidence type="ECO:0000256" key="4">
    <source>
        <dbReference type="ARBA" id="ARBA00022475"/>
    </source>
</evidence>
<dbReference type="HOGENOM" id="CLU_1018961_0_0_5"/>
<feature type="transmembrane region" description="Helical" evidence="8">
    <location>
        <begin position="72"/>
        <end position="94"/>
    </location>
</feature>
<evidence type="ECO:0000313" key="11">
    <source>
        <dbReference type="Proteomes" id="UP000006833"/>
    </source>
</evidence>
<evidence type="ECO:0000256" key="7">
    <source>
        <dbReference type="ARBA" id="ARBA00023136"/>
    </source>
</evidence>
<evidence type="ECO:0000313" key="10">
    <source>
        <dbReference type="EMBL" id="ABV95306.1"/>
    </source>
</evidence>
<keyword evidence="7 8" id="KW-0472">Membrane</keyword>
<keyword evidence="11" id="KW-1185">Reference proteome</keyword>
<dbReference type="Pfam" id="PF01061">
    <property type="entry name" value="ABC2_membrane"/>
    <property type="match status" value="1"/>
</dbReference>
<dbReference type="STRING" id="398580.Dshi_3573"/>
<keyword evidence="4" id="KW-1003">Cell membrane</keyword>
<proteinExistence type="inferred from homology"/>
<organism evidence="10 11">
    <name type="scientific">Dinoroseobacter shibae (strain DSM 16493 / NCIMB 14021 / DFL 12)</name>
    <dbReference type="NCBI Taxonomy" id="398580"/>
    <lineage>
        <taxon>Bacteria</taxon>
        <taxon>Pseudomonadati</taxon>
        <taxon>Pseudomonadota</taxon>
        <taxon>Alphaproteobacteria</taxon>
        <taxon>Rhodobacterales</taxon>
        <taxon>Roseobacteraceae</taxon>
        <taxon>Dinoroseobacter</taxon>
    </lineage>
</organism>
<dbReference type="EMBL" id="CP000830">
    <property type="protein sequence ID" value="ABV95306.1"/>
    <property type="molecule type" value="Genomic_DNA"/>
</dbReference>
<dbReference type="RefSeq" id="WP_012180229.1">
    <property type="nucleotide sequence ID" value="NC_009952.1"/>
</dbReference>
<keyword evidence="5 8" id="KW-0812">Transmembrane</keyword>
<gene>
    <name evidence="10" type="ordered locus">Dshi_3573</name>
</gene>
<dbReference type="PANTHER" id="PTHR30413">
    <property type="entry name" value="INNER MEMBRANE TRANSPORT PERMEASE"/>
    <property type="match status" value="1"/>
</dbReference>
<sequence>MFYVKESSSSLAGAYRTLTLIYHASVRSVRITHGNAMMSLFLNVFQTIVFVMVFYLIFQLMGMRSAGLRGDFMMYILTGVFLFMMFNKTMGAVYGCEGPTSPMMKHRNMNTMISIGAAMLSSLYIQVLSLLIVLVGYHLVTHNVEIADPGRAGLILLLTWLSGAGIGMVFLAAKPWAPEATKTVQMIFSRINMFASGKMFVANTLPAFMLPLFAWNPLFHLIDQMRGAVFVNYLPRNTNLDYPLWLMVACLMIGLMGEFHTRRRASLSWSAGK</sequence>
<feature type="transmembrane region" description="Helical" evidence="8">
    <location>
        <begin position="115"/>
        <end position="140"/>
    </location>
</feature>
<dbReference type="KEGG" id="dsh:Dshi_3573"/>
<keyword evidence="6 8" id="KW-1133">Transmembrane helix</keyword>
<feature type="transmembrane region" description="Helical" evidence="8">
    <location>
        <begin position="40"/>
        <end position="60"/>
    </location>
</feature>
<evidence type="ECO:0000256" key="6">
    <source>
        <dbReference type="ARBA" id="ARBA00022989"/>
    </source>
</evidence>
<evidence type="ECO:0000256" key="8">
    <source>
        <dbReference type="SAM" id="Phobius"/>
    </source>
</evidence>
<feature type="transmembrane region" description="Helical" evidence="8">
    <location>
        <begin position="152"/>
        <end position="173"/>
    </location>
</feature>
<comment type="similarity">
    <text evidence="2">Belongs to the ABC-2 integral membrane protein family.</text>
</comment>
<evidence type="ECO:0000256" key="1">
    <source>
        <dbReference type="ARBA" id="ARBA00004429"/>
    </source>
</evidence>
<protein>
    <submittedName>
        <fullName evidence="10">Putative ABC-2 type transporter</fullName>
    </submittedName>
</protein>
<dbReference type="InterPro" id="IPR013525">
    <property type="entry name" value="ABC2_TM"/>
</dbReference>
<feature type="domain" description="ABC-2 type transporter transmembrane" evidence="9">
    <location>
        <begin position="26"/>
        <end position="230"/>
    </location>
</feature>
<evidence type="ECO:0000256" key="2">
    <source>
        <dbReference type="ARBA" id="ARBA00007783"/>
    </source>
</evidence>
<evidence type="ECO:0000259" key="9">
    <source>
        <dbReference type="Pfam" id="PF01061"/>
    </source>
</evidence>
<dbReference type="Proteomes" id="UP000006833">
    <property type="component" value="Chromosome"/>
</dbReference>
<evidence type="ECO:0000256" key="3">
    <source>
        <dbReference type="ARBA" id="ARBA00022448"/>
    </source>
</evidence>
<dbReference type="PANTHER" id="PTHR30413:SF8">
    <property type="entry name" value="TRANSPORT PERMEASE PROTEIN"/>
    <property type="match status" value="1"/>
</dbReference>
<accession>A8LQ66</accession>
<reference evidence="11" key="1">
    <citation type="journal article" date="2010" name="ISME J.">
        <title>The complete genome sequence of the algal symbiont Dinoroseobacter shibae: a hitchhiker's guide to life in the sea.</title>
        <authorList>
            <person name="Wagner-Dobler I."/>
            <person name="Ballhausen B."/>
            <person name="Berger M."/>
            <person name="Brinkhoff T."/>
            <person name="Buchholz I."/>
            <person name="Bunk B."/>
            <person name="Cypionka H."/>
            <person name="Daniel R."/>
            <person name="Drepper T."/>
            <person name="Gerdts G."/>
            <person name="Hahnke S."/>
            <person name="Han C."/>
            <person name="Jahn D."/>
            <person name="Kalhoefer D."/>
            <person name="Kiss H."/>
            <person name="Klenk H.P."/>
            <person name="Kyrpides N."/>
            <person name="Liebl W."/>
            <person name="Liesegang H."/>
            <person name="Meincke L."/>
            <person name="Pati A."/>
            <person name="Petersen J."/>
            <person name="Piekarski T."/>
            <person name="Pommerenke C."/>
            <person name="Pradella S."/>
            <person name="Pukall R."/>
            <person name="Rabus R."/>
            <person name="Stackebrandt E."/>
            <person name="Thole S."/>
            <person name="Thompson L."/>
            <person name="Tielen P."/>
            <person name="Tomasch J."/>
            <person name="von Jan M."/>
            <person name="Wanphrut N."/>
            <person name="Wichels A."/>
            <person name="Zech H."/>
            <person name="Simon M."/>
        </authorList>
    </citation>
    <scope>NUCLEOTIDE SEQUENCE [LARGE SCALE GENOMIC DNA]</scope>
    <source>
        <strain evidence="11">DSM 16493 / NCIMB 14021 / DFL 12</strain>
    </source>
</reference>
<dbReference type="OrthoDB" id="7835223at2"/>
<feature type="transmembrane region" description="Helical" evidence="8">
    <location>
        <begin position="200"/>
        <end position="222"/>
    </location>
</feature>
<dbReference type="GO" id="GO:0140359">
    <property type="term" value="F:ABC-type transporter activity"/>
    <property type="evidence" value="ECO:0007669"/>
    <property type="project" value="InterPro"/>
</dbReference>